<accession>A0A2P5DDR3</accession>
<evidence type="ECO:0000313" key="2">
    <source>
        <dbReference type="Proteomes" id="UP000237105"/>
    </source>
</evidence>
<reference evidence="2" key="1">
    <citation type="submission" date="2016-06" db="EMBL/GenBank/DDBJ databases">
        <title>Parallel loss of symbiosis genes in relatives of nitrogen-fixing non-legume Parasponia.</title>
        <authorList>
            <person name="Van Velzen R."/>
            <person name="Holmer R."/>
            <person name="Bu F."/>
            <person name="Rutten L."/>
            <person name="Van Zeijl A."/>
            <person name="Liu W."/>
            <person name="Santuari L."/>
            <person name="Cao Q."/>
            <person name="Sharma T."/>
            <person name="Shen D."/>
            <person name="Roswanjaya Y."/>
            <person name="Wardhani T."/>
            <person name="Kalhor M.S."/>
            <person name="Jansen J."/>
            <person name="Van den Hoogen J."/>
            <person name="Gungor B."/>
            <person name="Hartog M."/>
            <person name="Hontelez J."/>
            <person name="Verver J."/>
            <person name="Yang W.-C."/>
            <person name="Schijlen E."/>
            <person name="Repin R."/>
            <person name="Schilthuizen M."/>
            <person name="Schranz E."/>
            <person name="Heidstra R."/>
            <person name="Miyata K."/>
            <person name="Fedorova E."/>
            <person name="Kohlen W."/>
            <person name="Bisseling T."/>
            <person name="Smit S."/>
            <person name="Geurts R."/>
        </authorList>
    </citation>
    <scope>NUCLEOTIDE SEQUENCE [LARGE SCALE GENOMIC DNA]</scope>
    <source>
        <strain evidence="2">cv. WU1-14</strain>
    </source>
</reference>
<dbReference type="InterPro" id="IPR043502">
    <property type="entry name" value="DNA/RNA_pol_sf"/>
</dbReference>
<feature type="non-terminal residue" evidence="1">
    <location>
        <position position="126"/>
    </location>
</feature>
<proteinExistence type="predicted"/>
<dbReference type="Gene3D" id="3.10.10.10">
    <property type="entry name" value="HIV Type 1 Reverse Transcriptase, subunit A, domain 1"/>
    <property type="match status" value="1"/>
</dbReference>
<dbReference type="OrthoDB" id="1166063at2759"/>
<dbReference type="Proteomes" id="UP000237105">
    <property type="component" value="Unassembled WGS sequence"/>
</dbReference>
<evidence type="ECO:0000313" key="1">
    <source>
        <dbReference type="EMBL" id="PON71436.1"/>
    </source>
</evidence>
<name>A0A2P5DDR3_PARAD</name>
<protein>
    <submittedName>
        <fullName evidence="1">Uncharacterized protein</fullName>
    </submittedName>
</protein>
<comment type="caution">
    <text evidence="1">The sequence shown here is derived from an EMBL/GenBank/DDBJ whole genome shotgun (WGS) entry which is preliminary data.</text>
</comment>
<gene>
    <name evidence="1" type="ORF">PanWU01x14_072330</name>
</gene>
<keyword evidence="2" id="KW-1185">Reference proteome</keyword>
<dbReference type="AlphaFoldDB" id="A0A2P5DDR3"/>
<dbReference type="SUPFAM" id="SSF56672">
    <property type="entry name" value="DNA/RNA polymerases"/>
    <property type="match status" value="1"/>
</dbReference>
<sequence length="126" mass="14577">MKQIEEESDRPESTIEELVAVPLKEAEPMKVILVGALLPEEEKNELLGFLRQNQDVFMWSHDDMPGIDPAHACHRLNIDPNFLSVRQRPRRFAPRKNRAINKQVETLLENGLIMKCVYPSWISNSK</sequence>
<organism evidence="1 2">
    <name type="scientific">Parasponia andersonii</name>
    <name type="common">Sponia andersonii</name>
    <dbReference type="NCBI Taxonomy" id="3476"/>
    <lineage>
        <taxon>Eukaryota</taxon>
        <taxon>Viridiplantae</taxon>
        <taxon>Streptophyta</taxon>
        <taxon>Embryophyta</taxon>
        <taxon>Tracheophyta</taxon>
        <taxon>Spermatophyta</taxon>
        <taxon>Magnoliopsida</taxon>
        <taxon>eudicotyledons</taxon>
        <taxon>Gunneridae</taxon>
        <taxon>Pentapetalae</taxon>
        <taxon>rosids</taxon>
        <taxon>fabids</taxon>
        <taxon>Rosales</taxon>
        <taxon>Cannabaceae</taxon>
        <taxon>Parasponia</taxon>
    </lineage>
</organism>
<dbReference type="EMBL" id="JXTB01000044">
    <property type="protein sequence ID" value="PON71436.1"/>
    <property type="molecule type" value="Genomic_DNA"/>
</dbReference>